<keyword evidence="10" id="KW-0282">Flagellum</keyword>
<name>A0A367ZML0_9BACT</name>
<evidence type="ECO:0000313" key="11">
    <source>
        <dbReference type="Proteomes" id="UP000252355"/>
    </source>
</evidence>
<sequence>MARIYKAFQVKIDKDHKVAIPTANQPAAPPAETEEDIEGLFRELSPDRLAGTGAKGTVDPEARAPAGPEKTAPGAPPGGPAASPPTGGAAPAPAAGPGVGPGAGPSPGSGPGAARPGGGQAGPLPPGAIEAVLSAPATAARDGSAMSAVKRKALELMALEQRLREWEQSLVERESALLKEEEKFHHEMMARRQTVEEETKKQLEMARKSAETIMATARAEAETLRKGLAVELEAIKQKAYKEGFALGEEKGIAAGEKAGLEEIRLDWQNLMQETELLISELQTSRMGLLKAAEEEMVKLVIAFAKRVLKTEPLVRPEIILQNIDAALNKISEVDKIVIRINLKDKSMTEAHKQEFLRRLHAVADVKVVEDPSLAPGGVKIETGVGTIDATLETQAQELENQMLKYLKRPE</sequence>
<feature type="coiled-coil region" evidence="7">
    <location>
        <begin position="149"/>
        <end position="238"/>
    </location>
</feature>
<comment type="caution">
    <text evidence="10">The sequence shown here is derived from an EMBL/GenBank/DDBJ whole genome shotgun (WGS) entry which is preliminary data.</text>
</comment>
<evidence type="ECO:0000256" key="2">
    <source>
        <dbReference type="ARBA" id="ARBA00006602"/>
    </source>
</evidence>
<keyword evidence="5" id="KW-0653">Protein transport</keyword>
<evidence type="ECO:0000256" key="1">
    <source>
        <dbReference type="ARBA" id="ARBA00003041"/>
    </source>
</evidence>
<dbReference type="GO" id="GO:0015031">
    <property type="term" value="P:protein transport"/>
    <property type="evidence" value="ECO:0007669"/>
    <property type="project" value="UniProtKB-KW"/>
</dbReference>
<keyword evidence="4" id="KW-1005">Bacterial flagellum biogenesis</keyword>
<keyword evidence="3" id="KW-0813">Transport</keyword>
<evidence type="ECO:0000256" key="4">
    <source>
        <dbReference type="ARBA" id="ARBA00022795"/>
    </source>
</evidence>
<feature type="compositionally biased region" description="Low complexity" evidence="8">
    <location>
        <begin position="64"/>
        <end position="73"/>
    </location>
</feature>
<feature type="compositionally biased region" description="Pro residues" evidence="8">
    <location>
        <begin position="74"/>
        <end position="83"/>
    </location>
</feature>
<dbReference type="InterPro" id="IPR018035">
    <property type="entry name" value="Flagellar_FliH/T3SS_HrpE"/>
</dbReference>
<gene>
    <name evidence="10" type="ORF">OZSIB_0005</name>
</gene>
<organism evidence="10 11">
    <name type="scientific">Candidatus Ozemobacter sibiricus</name>
    <dbReference type="NCBI Taxonomy" id="2268124"/>
    <lineage>
        <taxon>Bacteria</taxon>
        <taxon>Candidatus Ozemobacteria</taxon>
        <taxon>Candidatus Ozemobacterales</taxon>
        <taxon>Candidatus Ozemobacteraceae</taxon>
        <taxon>Candidatus Ozemobacter</taxon>
    </lineage>
</organism>
<keyword evidence="7" id="KW-0175">Coiled coil</keyword>
<evidence type="ECO:0000256" key="5">
    <source>
        <dbReference type="ARBA" id="ARBA00022927"/>
    </source>
</evidence>
<evidence type="ECO:0000256" key="3">
    <source>
        <dbReference type="ARBA" id="ARBA00022448"/>
    </source>
</evidence>
<dbReference type="PANTHER" id="PTHR34982">
    <property type="entry name" value="YOP PROTEINS TRANSLOCATION PROTEIN L"/>
    <property type="match status" value="1"/>
</dbReference>
<comment type="similarity">
    <text evidence="2">Belongs to the FliH family.</text>
</comment>
<feature type="region of interest" description="Disordered" evidence="8">
    <location>
        <begin position="20"/>
        <end position="128"/>
    </location>
</feature>
<proteinExistence type="inferred from homology"/>
<protein>
    <submittedName>
        <fullName evidence="10">Flagellar assembly protein FliH</fullName>
    </submittedName>
</protein>
<feature type="compositionally biased region" description="Low complexity" evidence="8">
    <location>
        <begin position="84"/>
        <end position="96"/>
    </location>
</feature>
<dbReference type="GO" id="GO:0044781">
    <property type="term" value="P:bacterial-type flagellum organization"/>
    <property type="evidence" value="ECO:0007669"/>
    <property type="project" value="UniProtKB-KW"/>
</dbReference>
<comment type="function">
    <text evidence="1">Needed for flagellar regrowth and assembly.</text>
</comment>
<dbReference type="Proteomes" id="UP000252355">
    <property type="component" value="Unassembled WGS sequence"/>
</dbReference>
<feature type="compositionally biased region" description="Gly residues" evidence="8">
    <location>
        <begin position="97"/>
        <end position="121"/>
    </location>
</feature>
<feature type="domain" description="Flagellar assembly protein FliH/Type III secretion system HrpE" evidence="9">
    <location>
        <begin position="270"/>
        <end position="397"/>
    </location>
</feature>
<dbReference type="PANTHER" id="PTHR34982:SF1">
    <property type="entry name" value="FLAGELLAR ASSEMBLY PROTEIN FLIH"/>
    <property type="match status" value="1"/>
</dbReference>
<keyword evidence="10" id="KW-0969">Cilium</keyword>
<evidence type="ECO:0000256" key="6">
    <source>
        <dbReference type="ARBA" id="ARBA00023225"/>
    </source>
</evidence>
<evidence type="ECO:0000256" key="8">
    <source>
        <dbReference type="SAM" id="MobiDB-lite"/>
    </source>
</evidence>
<evidence type="ECO:0000259" key="9">
    <source>
        <dbReference type="Pfam" id="PF02108"/>
    </source>
</evidence>
<dbReference type="AlphaFoldDB" id="A0A367ZML0"/>
<accession>A0A367ZML0</accession>
<reference evidence="10 11" key="1">
    <citation type="submission" date="2018-05" db="EMBL/GenBank/DDBJ databases">
        <title>A metagenomic window into the 2 km-deep terrestrial subsurface aquifer revealed taxonomically and functionally diverse microbial community comprising novel uncultured bacterial lineages.</title>
        <authorList>
            <person name="Kadnikov V.V."/>
            <person name="Mardanov A.V."/>
            <person name="Beletsky A.V."/>
            <person name="Banks D."/>
            <person name="Pimenov N.V."/>
            <person name="Frank Y.A."/>
            <person name="Karnachuk O.V."/>
            <person name="Ravin N.V."/>
        </authorList>
    </citation>
    <scope>NUCLEOTIDE SEQUENCE [LARGE SCALE GENOMIC DNA]</scope>
    <source>
        <strain evidence="10">BY5</strain>
    </source>
</reference>
<keyword evidence="6" id="KW-1006">Bacterial flagellum protein export</keyword>
<dbReference type="InterPro" id="IPR051472">
    <property type="entry name" value="T3SS_Stator/FliH"/>
</dbReference>
<dbReference type="GO" id="GO:0005829">
    <property type="term" value="C:cytosol"/>
    <property type="evidence" value="ECO:0007669"/>
    <property type="project" value="TreeGrafter"/>
</dbReference>
<keyword evidence="10" id="KW-0966">Cell projection</keyword>
<evidence type="ECO:0000313" key="10">
    <source>
        <dbReference type="EMBL" id="RCK79365.1"/>
    </source>
</evidence>
<dbReference type="Pfam" id="PF02108">
    <property type="entry name" value="FliH"/>
    <property type="match status" value="1"/>
</dbReference>
<evidence type="ECO:0000256" key="7">
    <source>
        <dbReference type="SAM" id="Coils"/>
    </source>
</evidence>
<dbReference type="EMBL" id="QOQW01000013">
    <property type="protein sequence ID" value="RCK79365.1"/>
    <property type="molecule type" value="Genomic_DNA"/>
</dbReference>